<organism evidence="2 3">
    <name type="scientific">Rhodopirellula sallentina SM41</name>
    <dbReference type="NCBI Taxonomy" id="1263870"/>
    <lineage>
        <taxon>Bacteria</taxon>
        <taxon>Pseudomonadati</taxon>
        <taxon>Planctomycetota</taxon>
        <taxon>Planctomycetia</taxon>
        <taxon>Pirellulales</taxon>
        <taxon>Pirellulaceae</taxon>
        <taxon>Rhodopirellula</taxon>
    </lineage>
</organism>
<dbReference type="Proteomes" id="UP000011885">
    <property type="component" value="Unassembled WGS sequence"/>
</dbReference>
<accession>M5U2J9</accession>
<evidence type="ECO:0000313" key="3">
    <source>
        <dbReference type="Proteomes" id="UP000011885"/>
    </source>
</evidence>
<dbReference type="AlphaFoldDB" id="M5U2J9"/>
<dbReference type="RefSeq" id="WP_008679756.1">
    <property type="nucleotide sequence ID" value="NZ_ANOH01000214.1"/>
</dbReference>
<evidence type="ECO:0000313" key="2">
    <source>
        <dbReference type="EMBL" id="EMI55504.1"/>
    </source>
</evidence>
<reference evidence="2 3" key="1">
    <citation type="journal article" date="2013" name="Mar. Genomics">
        <title>Expression of sulfatases in Rhodopirellula baltica and the diversity of sulfatases in the genus Rhodopirellula.</title>
        <authorList>
            <person name="Wegner C.E."/>
            <person name="Richter-Heitmann T."/>
            <person name="Klindworth A."/>
            <person name="Klockow C."/>
            <person name="Richter M."/>
            <person name="Achstetter T."/>
            <person name="Glockner F.O."/>
            <person name="Harder J."/>
        </authorList>
    </citation>
    <scope>NUCLEOTIDE SEQUENCE [LARGE SCALE GENOMIC DNA]</scope>
    <source>
        <strain evidence="2 3">SM41</strain>
    </source>
</reference>
<dbReference type="EMBL" id="ANOH01000214">
    <property type="protein sequence ID" value="EMI55504.1"/>
    <property type="molecule type" value="Genomic_DNA"/>
</dbReference>
<keyword evidence="3" id="KW-1185">Reference proteome</keyword>
<dbReference type="PATRIC" id="fig|1263870.3.peg.3258"/>
<comment type="caution">
    <text evidence="2">The sequence shown here is derived from an EMBL/GenBank/DDBJ whole genome shotgun (WGS) entry which is preliminary data.</text>
</comment>
<evidence type="ECO:0000256" key="1">
    <source>
        <dbReference type="SAM" id="MobiDB-lite"/>
    </source>
</evidence>
<gene>
    <name evidence="2" type="ORF">RSSM_03068</name>
</gene>
<name>M5U2J9_9BACT</name>
<sequence>MPNDLEEFLRRAAEIRQQRSLEQRAEAQRIAEQEQRSRPRQYTDSRSERHVDAIHVDYDDDEGDEPIIGIEILEDGGGKPSRSQADHRDSSSDTRYNSERSRSNTSSTANEIKAMMRRPDGMRQAFLIREILNRPRF</sequence>
<protein>
    <submittedName>
        <fullName evidence="2">Uncharacterized protein</fullName>
    </submittedName>
</protein>
<feature type="compositionally biased region" description="Basic and acidic residues" evidence="1">
    <location>
        <begin position="84"/>
        <end position="102"/>
    </location>
</feature>
<dbReference type="OrthoDB" id="287233at2"/>
<proteinExistence type="predicted"/>
<feature type="region of interest" description="Disordered" evidence="1">
    <location>
        <begin position="18"/>
        <end position="53"/>
    </location>
</feature>
<feature type="region of interest" description="Disordered" evidence="1">
    <location>
        <begin position="72"/>
        <end position="118"/>
    </location>
</feature>